<evidence type="ECO:0000256" key="5">
    <source>
        <dbReference type="SAM" id="MobiDB-lite"/>
    </source>
</evidence>
<evidence type="ECO:0000313" key="8">
    <source>
        <dbReference type="EMBL" id="EMC96196.1"/>
    </source>
</evidence>
<dbReference type="GO" id="GO:0000776">
    <property type="term" value="C:kinetochore"/>
    <property type="evidence" value="ECO:0007669"/>
    <property type="project" value="InterPro"/>
</dbReference>
<dbReference type="InterPro" id="IPR028386">
    <property type="entry name" value="CENP-C/Mif2/cnp3"/>
</dbReference>
<evidence type="ECO:0000256" key="2">
    <source>
        <dbReference type="ARBA" id="ARBA00010291"/>
    </source>
</evidence>
<dbReference type="Proteomes" id="UP000011761">
    <property type="component" value="Unassembled WGS sequence"/>
</dbReference>
<comment type="subcellular location">
    <subcellularLocation>
        <location evidence="1">Nucleus</location>
    </subcellularLocation>
</comment>
<dbReference type="InterPro" id="IPR028929">
    <property type="entry name" value="Mif2_N"/>
</dbReference>
<keyword evidence="9" id="KW-1185">Reference proteome</keyword>
<feature type="compositionally biased region" description="Acidic residues" evidence="5">
    <location>
        <begin position="231"/>
        <end position="241"/>
    </location>
</feature>
<name>M2MHT7_BAUPA</name>
<feature type="region of interest" description="Disordered" evidence="5">
    <location>
        <begin position="1"/>
        <end position="28"/>
    </location>
</feature>
<dbReference type="GO" id="GO:0005634">
    <property type="term" value="C:nucleus"/>
    <property type="evidence" value="ECO:0007669"/>
    <property type="project" value="UniProtKB-SubCell"/>
</dbReference>
<dbReference type="RefSeq" id="XP_007676027.1">
    <property type="nucleotide sequence ID" value="XM_007677837.1"/>
</dbReference>
<feature type="compositionally biased region" description="Basic residues" evidence="5">
    <location>
        <begin position="490"/>
        <end position="501"/>
    </location>
</feature>
<sequence length="688" mass="74845">MNVDKENTVPVGMQAEGKGKTTPGRLTPGRLRRKTEAQYFDVGKVGRKTGLVLPDKGVRDEYGLEPVSGIFSSPIASPARAFSDTNASSDIPMQESSGPDVSETLHMRKTPKLPLPRAATPKHTKIGSPKRGSTGRQQPHTTGRPLQPLDENAASPVRNLSRTQPPANRMLDFAAAGAVRKSIESLSPFKPKRALRRSSAMKPDPFASPETNTAMKARSPTNASPITEQAEAIEPESESIVDEGPLMLEDDVYDPLPRSTTAEVEETLDSFVSDLPSAVQKAQNETGTFGRNAQQARSSSVAAPTPSKKRDSTVLEATEYDDHAPTVQDLEEGVPASPAPPKRRKSDPQAREHNEAIDPALLEDQSDRFAPSVEYDEPNERSQGKPKPKPKASRKTAPPSRRARATTSPAKSRKRAKSDEAASQKRGASIGPANNMSFRATTPFDDAVGTTRSGRNVIKPLQYWANETRIWKHGECEGIIRAESTESPSKKRKRGGGKKNNNRLARLEARISKLEHIEEEDEEDAERDETASLCADEWEENVGVIAGPVASWDSKRQTGDPTDPVREDLAFAAPSIITREVPNSDFKYAKIMTLPFFGAGVVELPPEGFKRAKNSRKMQMCFFVHEGKVLVEIGGGEGMEVNAFAIAKGGVWVVPRGNNYAITNESRTKSARIFFAQGCEVDGPAGVE</sequence>
<dbReference type="InterPro" id="IPR011051">
    <property type="entry name" value="RmlC_Cupin_sf"/>
</dbReference>
<comment type="similarity">
    <text evidence="2">Belongs to the CENP-C/MIF2 family.</text>
</comment>
<dbReference type="GO" id="GO:0019237">
    <property type="term" value="F:centromeric DNA binding"/>
    <property type="evidence" value="ECO:0007669"/>
    <property type="project" value="InterPro"/>
</dbReference>
<dbReference type="GO" id="GO:0051382">
    <property type="term" value="P:kinetochore assembly"/>
    <property type="evidence" value="ECO:0007669"/>
    <property type="project" value="InterPro"/>
</dbReference>
<dbReference type="Gene3D" id="2.60.120.10">
    <property type="entry name" value="Jelly Rolls"/>
    <property type="match status" value="1"/>
</dbReference>
<feature type="compositionally biased region" description="Polar residues" evidence="5">
    <location>
        <begin position="280"/>
        <end position="302"/>
    </location>
</feature>
<keyword evidence="3" id="KW-0238">DNA-binding</keyword>
<dbReference type="InterPro" id="IPR014710">
    <property type="entry name" value="RmlC-like_jellyroll"/>
</dbReference>
<feature type="region of interest" description="Disordered" evidence="5">
    <location>
        <begin position="273"/>
        <end position="452"/>
    </location>
</feature>
<keyword evidence="4" id="KW-0539">Nucleus</keyword>
<evidence type="ECO:0000259" key="7">
    <source>
        <dbReference type="Pfam" id="PF15624"/>
    </source>
</evidence>
<dbReference type="Pfam" id="PF15624">
    <property type="entry name" value="Mif2_N"/>
    <property type="match status" value="1"/>
</dbReference>
<dbReference type="OrthoDB" id="1939643at2759"/>
<dbReference type="PANTHER" id="PTHR16684">
    <property type="entry name" value="CENTROMERE PROTEIN C"/>
    <property type="match status" value="1"/>
</dbReference>
<evidence type="ECO:0000313" key="9">
    <source>
        <dbReference type="Proteomes" id="UP000011761"/>
    </source>
</evidence>
<dbReference type="InterPro" id="IPR025974">
    <property type="entry name" value="Mif2/CENP-C_cupin"/>
</dbReference>
<feature type="compositionally biased region" description="Basic and acidic residues" evidence="5">
    <location>
        <begin position="346"/>
        <end position="356"/>
    </location>
</feature>
<organism evidence="8 9">
    <name type="scientific">Baudoinia panamericana (strain UAMH 10762)</name>
    <name type="common">Angels' share fungus</name>
    <name type="synonym">Baudoinia compniacensis (strain UAMH 10762)</name>
    <dbReference type="NCBI Taxonomy" id="717646"/>
    <lineage>
        <taxon>Eukaryota</taxon>
        <taxon>Fungi</taxon>
        <taxon>Dikarya</taxon>
        <taxon>Ascomycota</taxon>
        <taxon>Pezizomycotina</taxon>
        <taxon>Dothideomycetes</taxon>
        <taxon>Dothideomycetidae</taxon>
        <taxon>Mycosphaerellales</taxon>
        <taxon>Teratosphaeriaceae</taxon>
        <taxon>Baudoinia</taxon>
    </lineage>
</organism>
<feature type="domain" description="Mif2/CENP-C cupin" evidence="6">
    <location>
        <begin position="586"/>
        <end position="677"/>
    </location>
</feature>
<feature type="domain" description="Mif2 N-terminal" evidence="7">
    <location>
        <begin position="39"/>
        <end position="173"/>
    </location>
</feature>
<feature type="region of interest" description="Disordered" evidence="5">
    <location>
        <begin position="69"/>
        <end position="167"/>
    </location>
</feature>
<evidence type="ECO:0008006" key="10">
    <source>
        <dbReference type="Google" id="ProtNLM"/>
    </source>
</evidence>
<dbReference type="PANTHER" id="PTHR16684:SF11">
    <property type="entry name" value="CENTROMERE PROTEIN C"/>
    <property type="match status" value="1"/>
</dbReference>
<proteinExistence type="inferred from homology"/>
<reference evidence="8 9" key="1">
    <citation type="journal article" date="2012" name="PLoS Pathog.">
        <title>Diverse lifestyles and strategies of plant pathogenesis encoded in the genomes of eighteen Dothideomycetes fungi.</title>
        <authorList>
            <person name="Ohm R.A."/>
            <person name="Feau N."/>
            <person name="Henrissat B."/>
            <person name="Schoch C.L."/>
            <person name="Horwitz B.A."/>
            <person name="Barry K.W."/>
            <person name="Condon B.J."/>
            <person name="Copeland A.C."/>
            <person name="Dhillon B."/>
            <person name="Glaser F."/>
            <person name="Hesse C.N."/>
            <person name="Kosti I."/>
            <person name="LaButti K."/>
            <person name="Lindquist E.A."/>
            <person name="Lucas S."/>
            <person name="Salamov A.A."/>
            <person name="Bradshaw R.E."/>
            <person name="Ciuffetti L."/>
            <person name="Hamelin R.C."/>
            <person name="Kema G.H.J."/>
            <person name="Lawrence C."/>
            <person name="Scott J.A."/>
            <person name="Spatafora J.W."/>
            <person name="Turgeon B.G."/>
            <person name="de Wit P.J.G.M."/>
            <person name="Zhong S."/>
            <person name="Goodwin S.B."/>
            <person name="Grigoriev I.V."/>
        </authorList>
    </citation>
    <scope>NUCLEOTIDE SEQUENCE [LARGE SCALE GENOMIC DNA]</scope>
    <source>
        <strain evidence="8 9">UAMH 10762</strain>
    </source>
</reference>
<dbReference type="GO" id="GO:0051455">
    <property type="term" value="P:spindle attachment to meiosis I kinetochore"/>
    <property type="evidence" value="ECO:0007669"/>
    <property type="project" value="TreeGrafter"/>
</dbReference>
<dbReference type="EMBL" id="KB445555">
    <property type="protein sequence ID" value="EMC96196.1"/>
    <property type="molecule type" value="Genomic_DNA"/>
</dbReference>
<accession>M2MHT7</accession>
<feature type="region of interest" description="Disordered" evidence="5">
    <location>
        <begin position="189"/>
        <end position="261"/>
    </location>
</feature>
<dbReference type="Pfam" id="PF11699">
    <property type="entry name" value="CENP-C_C"/>
    <property type="match status" value="1"/>
</dbReference>
<evidence type="ECO:0000256" key="4">
    <source>
        <dbReference type="ARBA" id="ARBA00023242"/>
    </source>
</evidence>
<dbReference type="SUPFAM" id="SSF51182">
    <property type="entry name" value="RmlC-like cupins"/>
    <property type="match status" value="1"/>
</dbReference>
<gene>
    <name evidence="8" type="ORF">BAUCODRAFT_33544</name>
</gene>
<protein>
    <recommendedName>
        <fullName evidence="10">Mif2/CENP-C cupin domain-containing protein</fullName>
    </recommendedName>
</protein>
<feature type="compositionally biased region" description="Basic residues" evidence="5">
    <location>
        <begin position="384"/>
        <end position="394"/>
    </location>
</feature>
<dbReference type="AlphaFoldDB" id="M2MHT7"/>
<evidence type="ECO:0000256" key="1">
    <source>
        <dbReference type="ARBA" id="ARBA00004123"/>
    </source>
</evidence>
<dbReference type="STRING" id="717646.M2MHT7"/>
<dbReference type="KEGG" id="bcom:BAUCODRAFT_33544"/>
<dbReference type="HOGENOM" id="CLU_027966_0_0_1"/>
<evidence type="ECO:0000256" key="3">
    <source>
        <dbReference type="ARBA" id="ARBA00023125"/>
    </source>
</evidence>
<feature type="compositionally biased region" description="Polar residues" evidence="5">
    <location>
        <begin position="209"/>
        <end position="227"/>
    </location>
</feature>
<feature type="region of interest" description="Disordered" evidence="5">
    <location>
        <begin position="482"/>
        <end position="502"/>
    </location>
</feature>
<evidence type="ECO:0000259" key="6">
    <source>
        <dbReference type="Pfam" id="PF11699"/>
    </source>
</evidence>
<dbReference type="GO" id="GO:0051315">
    <property type="term" value="P:attachment of mitotic spindle microtubules to kinetochore"/>
    <property type="evidence" value="ECO:0007669"/>
    <property type="project" value="TreeGrafter"/>
</dbReference>
<dbReference type="OMA" id="CHGRVQV"/>
<dbReference type="GeneID" id="19112155"/>
<feature type="compositionally biased region" description="Polar residues" evidence="5">
    <location>
        <begin position="83"/>
        <end position="99"/>
    </location>
</feature>
<dbReference type="eggNOG" id="ENOG502S47H">
    <property type="taxonomic scope" value="Eukaryota"/>
</dbReference>